<organism evidence="2 3">
    <name type="scientific">Rarobacter faecitabidus</name>
    <dbReference type="NCBI Taxonomy" id="13243"/>
    <lineage>
        <taxon>Bacteria</taxon>
        <taxon>Bacillati</taxon>
        <taxon>Actinomycetota</taxon>
        <taxon>Actinomycetes</taxon>
        <taxon>Micrococcales</taxon>
        <taxon>Rarobacteraceae</taxon>
        <taxon>Rarobacter</taxon>
    </lineage>
</organism>
<evidence type="ECO:0000313" key="3">
    <source>
        <dbReference type="Proteomes" id="UP000315389"/>
    </source>
</evidence>
<sequence>MDGWFQVPAGMFRVPLQEQPGVVTTSMTQCRRVDSAVHHGAKEDTAPKGEDIAHVVT</sequence>
<protein>
    <submittedName>
        <fullName evidence="2">Uncharacterized protein</fullName>
    </submittedName>
</protein>
<accession>A0A542ZP87</accession>
<dbReference type="EMBL" id="VFOS01000002">
    <property type="protein sequence ID" value="TQL62076.1"/>
    <property type="molecule type" value="Genomic_DNA"/>
</dbReference>
<evidence type="ECO:0000256" key="1">
    <source>
        <dbReference type="SAM" id="MobiDB-lite"/>
    </source>
</evidence>
<comment type="caution">
    <text evidence="2">The sequence shown here is derived from an EMBL/GenBank/DDBJ whole genome shotgun (WGS) entry which is preliminary data.</text>
</comment>
<name>A0A542ZP87_RARFA</name>
<gene>
    <name evidence="2" type="ORF">FB461_1710</name>
</gene>
<proteinExistence type="predicted"/>
<dbReference type="Proteomes" id="UP000315389">
    <property type="component" value="Unassembled WGS sequence"/>
</dbReference>
<dbReference type="AlphaFoldDB" id="A0A542ZP87"/>
<keyword evidence="3" id="KW-1185">Reference proteome</keyword>
<reference evidence="2 3" key="1">
    <citation type="submission" date="2019-06" db="EMBL/GenBank/DDBJ databases">
        <title>Sequencing the genomes of 1000 actinobacteria strains.</title>
        <authorList>
            <person name="Klenk H.-P."/>
        </authorList>
    </citation>
    <scope>NUCLEOTIDE SEQUENCE [LARGE SCALE GENOMIC DNA]</scope>
    <source>
        <strain evidence="2 3">DSM 4813</strain>
    </source>
</reference>
<evidence type="ECO:0000313" key="2">
    <source>
        <dbReference type="EMBL" id="TQL62076.1"/>
    </source>
</evidence>
<feature type="region of interest" description="Disordered" evidence="1">
    <location>
        <begin position="36"/>
        <end position="57"/>
    </location>
</feature>